<comment type="caution">
    <text evidence="4">The sequence shown here is derived from an EMBL/GenBank/DDBJ whole genome shotgun (WGS) entry which is preliminary data.</text>
</comment>
<keyword evidence="4" id="KW-0032">Aminotransferase</keyword>
<dbReference type="InterPro" id="IPR018319">
    <property type="entry name" value="SelA-like"/>
</dbReference>
<dbReference type="GO" id="GO:0008483">
    <property type="term" value="F:transaminase activity"/>
    <property type="evidence" value="ECO:0007669"/>
    <property type="project" value="UniProtKB-KW"/>
</dbReference>
<proteinExistence type="inferred from homology"/>
<organism evidence="4 5">
    <name type="scientific">Mesorhizobium opportunistum</name>
    <dbReference type="NCBI Taxonomy" id="593909"/>
    <lineage>
        <taxon>Bacteria</taxon>
        <taxon>Pseudomonadati</taxon>
        <taxon>Pseudomonadota</taxon>
        <taxon>Alphaproteobacteria</taxon>
        <taxon>Hyphomicrobiales</taxon>
        <taxon>Phyllobacteriaceae</taxon>
        <taxon>Mesorhizobium</taxon>
    </lineage>
</organism>
<dbReference type="Proteomes" id="UP001464387">
    <property type="component" value="Unassembled WGS sequence"/>
</dbReference>
<name>A0ABV1YC66_9HYPH</name>
<dbReference type="Gene3D" id="3.40.640.10">
    <property type="entry name" value="Type I PLP-dependent aspartate aminotransferase-like (Major domain)"/>
    <property type="match status" value="1"/>
</dbReference>
<dbReference type="SUPFAM" id="SSF53383">
    <property type="entry name" value="PLP-dependent transferases"/>
    <property type="match status" value="1"/>
</dbReference>
<keyword evidence="5" id="KW-1185">Reference proteome</keyword>
<dbReference type="PANTHER" id="PTHR32328:SF0">
    <property type="entry name" value="L-SERYL-TRNA(SEC) SELENIUM TRANSFERASE"/>
    <property type="match status" value="1"/>
</dbReference>
<comment type="similarity">
    <text evidence="3">Belongs to the SelA family.</text>
</comment>
<dbReference type="RefSeq" id="WP_287270867.1">
    <property type="nucleotide sequence ID" value="NZ_JAMYMY010000008.1"/>
</dbReference>
<dbReference type="EMBL" id="JAMYPJ010000007">
    <property type="protein sequence ID" value="MER8932682.1"/>
    <property type="molecule type" value="Genomic_DNA"/>
</dbReference>
<reference evidence="4 5" key="1">
    <citation type="journal article" date="2024" name="Proc. Natl. Acad. Sci. U.S.A.">
        <title>The evolutionary genomics of adaptation to stress in wild rhizobium bacteria.</title>
        <authorList>
            <person name="Kehlet-Delgado H."/>
            <person name="Montoya A.P."/>
            <person name="Jensen K.T."/>
            <person name="Wendlandt C.E."/>
            <person name="Dexheimer C."/>
            <person name="Roberts M."/>
            <person name="Torres Martinez L."/>
            <person name="Friesen M.L."/>
            <person name="Griffitts J.S."/>
            <person name="Porter S.S."/>
        </authorList>
    </citation>
    <scope>NUCLEOTIDE SEQUENCE [LARGE SCALE GENOMIC DNA]</scope>
    <source>
        <strain evidence="4 5">M0729</strain>
    </source>
</reference>
<gene>
    <name evidence="4" type="ORF">NKI33_06865</name>
</gene>
<evidence type="ECO:0000256" key="2">
    <source>
        <dbReference type="ARBA" id="ARBA00022898"/>
    </source>
</evidence>
<keyword evidence="4" id="KW-0808">Transferase</keyword>
<accession>A0ABV1YC66</accession>
<dbReference type="InterPro" id="IPR015424">
    <property type="entry name" value="PyrdxlP-dep_Trfase"/>
</dbReference>
<dbReference type="Pfam" id="PF03841">
    <property type="entry name" value="SelA"/>
    <property type="match status" value="1"/>
</dbReference>
<evidence type="ECO:0000313" key="4">
    <source>
        <dbReference type="EMBL" id="MER8932682.1"/>
    </source>
</evidence>
<dbReference type="PANTHER" id="PTHR32328">
    <property type="entry name" value="L-SERYL-TRNA(SEC) SELENIUM TRANSFERASE"/>
    <property type="match status" value="1"/>
</dbReference>
<sequence>MKTYSDTGSNTTIRERLGLRPIINVSGTMTALGASIIVPEAISAMAEMASQWVEMDDLQRAASTVVARLTGGEAGFITACCASGITMAIAGTMTGTSLLAIERLPDDTGDLKSEVVIQLGHIVNYGAPIDQSVRVAGAKVIPAGTVSVTQDYHVREAINERTAAGLYVVAHHTVQYGMLSLEEFCDICHAKGVPVIVDAASEYDLRGFLARGADVVIYSGHKFLSGPTSGIVTGRKDLVRSAYLQNRGVARAMKVGKESIAGTMAALEAWEKRDHAGIRRREEAALNLWLDALQGLPGIFANIIPDPTANPLDRLQIFVSAESRFSAAGLASALAAGSPPIIVRNHEVERGHFFLDPCNLHPGEAEIVAERLRAVLTAKDRPTDAMKAARKDSSGVLRWPD</sequence>
<protein>
    <submittedName>
        <fullName evidence="4">Aminotransferase class V-fold PLP-dependent enzyme</fullName>
    </submittedName>
</protein>
<keyword evidence="2" id="KW-0663">Pyridoxal phosphate</keyword>
<evidence type="ECO:0000313" key="5">
    <source>
        <dbReference type="Proteomes" id="UP001464387"/>
    </source>
</evidence>
<evidence type="ECO:0000256" key="3">
    <source>
        <dbReference type="ARBA" id="ARBA00044507"/>
    </source>
</evidence>
<dbReference type="InterPro" id="IPR015421">
    <property type="entry name" value="PyrdxlP-dep_Trfase_major"/>
</dbReference>
<comment type="cofactor">
    <cofactor evidence="1">
        <name>pyridoxal 5'-phosphate</name>
        <dbReference type="ChEBI" id="CHEBI:597326"/>
    </cofactor>
</comment>
<evidence type="ECO:0000256" key="1">
    <source>
        <dbReference type="ARBA" id="ARBA00001933"/>
    </source>
</evidence>